<feature type="region of interest" description="Disordered" evidence="1">
    <location>
        <begin position="1"/>
        <end position="125"/>
    </location>
</feature>
<feature type="non-terminal residue" evidence="2">
    <location>
        <position position="654"/>
    </location>
</feature>
<protein>
    <submittedName>
        <fullName evidence="2">Uncharacterized protein</fullName>
    </submittedName>
</protein>
<dbReference type="EMBL" id="KZ998827">
    <property type="protein sequence ID" value="RKO85706.1"/>
    <property type="molecule type" value="Genomic_DNA"/>
</dbReference>
<feature type="compositionally biased region" description="Basic and acidic residues" evidence="1">
    <location>
        <begin position="427"/>
        <end position="439"/>
    </location>
</feature>
<dbReference type="AlphaFoldDB" id="A0A4P9W6F5"/>
<evidence type="ECO:0000313" key="3">
    <source>
        <dbReference type="Proteomes" id="UP000269721"/>
    </source>
</evidence>
<feature type="compositionally biased region" description="Basic and acidic residues" evidence="1">
    <location>
        <begin position="10"/>
        <end position="20"/>
    </location>
</feature>
<keyword evidence="3" id="KW-1185">Reference proteome</keyword>
<feature type="region of interest" description="Disordered" evidence="1">
    <location>
        <begin position="410"/>
        <end position="467"/>
    </location>
</feature>
<proteinExistence type="predicted"/>
<feature type="region of interest" description="Disordered" evidence="1">
    <location>
        <begin position="254"/>
        <end position="339"/>
    </location>
</feature>
<sequence>MQGALQKGEGMVERGKDRGGRGTARPVEGELVLKQPVPSAPRPPFLPSPESSQSSNEAPPPSNVVALEAGKQGAGEVASDPVDSLIGGAESAAGGDNASRQGLGGDAAHSTEREQHAHPRPAPLRLDPYVELDNFRKKFGAMEKYWRGECDRYARSEHMIRQENAALIKEGQANKARIAALEEQGQAAKAHIAALEEQLRARVRAESGKSDMSHSAAGDHMRDAEIFTLRSQKDTMTDQLVRIRELENENARLRAQSNVGFPHVRSETPPPVTHSPRRSIDSRSNATTLDEDFRTRTSAPSPPAAPSLEDEELDPTRRIPAATINPPPDRSFSKRLRTPSVASSIASSVSKKRKLDAVQIFPPAAPSQPALLRGSRPPTIITAPVVAGSSSLIASGVSASVRSYVARPTPLVLPPPVLPSPSQTTRNDPDRRRPSDPKLKSSAKKRRIEPSQTVIQPGGEHGVPSLGPVVAARPRTEEEMLAQLNRTLATPIEDAAALLAAVGPDSDAPIPVLLLALDAALDSLSQIKRHRKGQPEQLSMAFPPDNHFTLPVAMPHREKSVALFVWGWTVVRPKWVYGDEHMGPGQAGVGVKAVLTWLHKKLITLKNPNSDYNNRHAPRVLCYDVLRERKRDTALAWVEYVARVWDKVVTEVPQ</sequence>
<evidence type="ECO:0000256" key="1">
    <source>
        <dbReference type="SAM" id="MobiDB-lite"/>
    </source>
</evidence>
<feature type="compositionally biased region" description="Pro residues" evidence="1">
    <location>
        <begin position="38"/>
        <end position="47"/>
    </location>
</feature>
<gene>
    <name evidence="2" type="ORF">BDK51DRAFT_32199</name>
</gene>
<dbReference type="Proteomes" id="UP000269721">
    <property type="component" value="Unassembled WGS sequence"/>
</dbReference>
<name>A0A4P9W6F5_9FUNG</name>
<reference evidence="3" key="1">
    <citation type="journal article" date="2018" name="Nat. Microbiol.">
        <title>Leveraging single-cell genomics to expand the fungal tree of life.</title>
        <authorList>
            <person name="Ahrendt S.R."/>
            <person name="Quandt C.A."/>
            <person name="Ciobanu D."/>
            <person name="Clum A."/>
            <person name="Salamov A."/>
            <person name="Andreopoulos B."/>
            <person name="Cheng J.F."/>
            <person name="Woyke T."/>
            <person name="Pelin A."/>
            <person name="Henrissat B."/>
            <person name="Reynolds N.K."/>
            <person name="Benny G.L."/>
            <person name="Smith M.E."/>
            <person name="James T.Y."/>
            <person name="Grigoriev I.V."/>
        </authorList>
    </citation>
    <scope>NUCLEOTIDE SEQUENCE [LARGE SCALE GENOMIC DNA]</scope>
</reference>
<evidence type="ECO:0000313" key="2">
    <source>
        <dbReference type="EMBL" id="RKO85706.1"/>
    </source>
</evidence>
<organism evidence="2 3">
    <name type="scientific">Blyttiomyces helicus</name>
    <dbReference type="NCBI Taxonomy" id="388810"/>
    <lineage>
        <taxon>Eukaryota</taxon>
        <taxon>Fungi</taxon>
        <taxon>Fungi incertae sedis</taxon>
        <taxon>Chytridiomycota</taxon>
        <taxon>Chytridiomycota incertae sedis</taxon>
        <taxon>Chytridiomycetes</taxon>
        <taxon>Chytridiomycetes incertae sedis</taxon>
        <taxon>Blyttiomyces</taxon>
    </lineage>
</organism>
<accession>A0A4P9W6F5</accession>